<dbReference type="STRING" id="926561.GCA_000379025_00970"/>
<keyword evidence="8" id="KW-1185">Reference proteome</keyword>
<gene>
    <name evidence="7" type="ORF">C7959_10185</name>
</gene>
<evidence type="ECO:0000256" key="3">
    <source>
        <dbReference type="ARBA" id="ARBA00022692"/>
    </source>
</evidence>
<dbReference type="PANTHER" id="PTHR33529:SF6">
    <property type="entry name" value="YJGP_YJGQ FAMILY PERMEASE"/>
    <property type="match status" value="1"/>
</dbReference>
<comment type="caution">
    <text evidence="7">The sequence shown here is derived from an EMBL/GenBank/DDBJ whole genome shotgun (WGS) entry which is preliminary data.</text>
</comment>
<evidence type="ECO:0000256" key="4">
    <source>
        <dbReference type="ARBA" id="ARBA00022989"/>
    </source>
</evidence>
<dbReference type="EMBL" id="SOEG01000001">
    <property type="protein sequence ID" value="TDX59198.1"/>
    <property type="molecule type" value="Genomic_DNA"/>
</dbReference>
<feature type="transmembrane region" description="Helical" evidence="6">
    <location>
        <begin position="330"/>
        <end position="353"/>
    </location>
</feature>
<dbReference type="PANTHER" id="PTHR33529">
    <property type="entry name" value="SLR0882 PROTEIN-RELATED"/>
    <property type="match status" value="1"/>
</dbReference>
<proteinExistence type="predicted"/>
<keyword evidence="3 6" id="KW-0812">Transmembrane</keyword>
<feature type="transmembrane region" description="Helical" evidence="6">
    <location>
        <begin position="99"/>
        <end position="120"/>
    </location>
</feature>
<feature type="transmembrane region" description="Helical" evidence="6">
    <location>
        <begin position="302"/>
        <end position="318"/>
    </location>
</feature>
<organism evidence="7 8">
    <name type="scientific">Orenia marismortui</name>
    <dbReference type="NCBI Taxonomy" id="46469"/>
    <lineage>
        <taxon>Bacteria</taxon>
        <taxon>Bacillati</taxon>
        <taxon>Bacillota</taxon>
        <taxon>Clostridia</taxon>
        <taxon>Halanaerobiales</taxon>
        <taxon>Halobacteroidaceae</taxon>
        <taxon>Orenia</taxon>
    </lineage>
</organism>
<feature type="transmembrane region" description="Helical" evidence="6">
    <location>
        <begin position="273"/>
        <end position="295"/>
    </location>
</feature>
<keyword evidence="4 6" id="KW-1133">Transmembrane helix</keyword>
<keyword evidence="5 6" id="KW-0472">Membrane</keyword>
<dbReference type="RefSeq" id="WP_134114169.1">
    <property type="nucleotide sequence ID" value="NZ_SOEG01000001.1"/>
</dbReference>
<reference evidence="7 8" key="1">
    <citation type="submission" date="2019-03" db="EMBL/GenBank/DDBJ databases">
        <title>Subsurface microbial communities from deep shales in Ohio and West Virginia, USA.</title>
        <authorList>
            <person name="Wrighton K."/>
        </authorList>
    </citation>
    <scope>NUCLEOTIDE SEQUENCE [LARGE SCALE GENOMIC DNA]</scope>
    <source>
        <strain evidence="7 8">MSL 6dP</strain>
    </source>
</reference>
<sequence length="361" mass="41564">MKILKIIDKYLILEFVKPFLFMVFALTIIMISGYLFELTDFIIIKDISTKIVAKLLLYRVPQVMVNSFAMAVLFSTLLSLSRLVKDSEFTALRMAGINFWRLIVPLILMSILVSGITYFMNERIVPWSNTKYHNIIKYSIHKKEDQKLHKDVLFKWEERYVYIGEIDDSSKEAKRIIIYDKSAGKKDLITASYGSVENSRLWLENALVYKLGSDNYSKGEERVNKLKINIGKDISNFYDKAKKPSEMNRKELKERIKFFKASGIDTSKLLVEYHINLAESLVCLIFVLVGAPLSIKSNKGRIFGIIVSLIIIFVYYVFQSISRSLGLNAILSPVVAAWLPNIIFALVGTYLILKEDYIKLK</sequence>
<keyword evidence="2" id="KW-1003">Cell membrane</keyword>
<evidence type="ECO:0000313" key="7">
    <source>
        <dbReference type="EMBL" id="TDX59198.1"/>
    </source>
</evidence>
<name>A0A4R8HI71_9FIRM</name>
<evidence type="ECO:0000256" key="2">
    <source>
        <dbReference type="ARBA" id="ARBA00022475"/>
    </source>
</evidence>
<feature type="transmembrane region" description="Helical" evidence="6">
    <location>
        <begin position="12"/>
        <end position="36"/>
    </location>
</feature>
<protein>
    <submittedName>
        <fullName evidence="7">Lipopolysaccharide export system permease protein</fullName>
    </submittedName>
</protein>
<dbReference type="GO" id="GO:0015920">
    <property type="term" value="P:lipopolysaccharide transport"/>
    <property type="evidence" value="ECO:0007669"/>
    <property type="project" value="TreeGrafter"/>
</dbReference>
<dbReference type="GO" id="GO:0043190">
    <property type="term" value="C:ATP-binding cassette (ABC) transporter complex"/>
    <property type="evidence" value="ECO:0007669"/>
    <property type="project" value="TreeGrafter"/>
</dbReference>
<dbReference type="InterPro" id="IPR005495">
    <property type="entry name" value="LptG/LptF_permease"/>
</dbReference>
<accession>A0A4R8HI71</accession>
<dbReference type="AlphaFoldDB" id="A0A4R8HI71"/>
<feature type="transmembrane region" description="Helical" evidence="6">
    <location>
        <begin position="56"/>
        <end position="78"/>
    </location>
</feature>
<dbReference type="Pfam" id="PF03739">
    <property type="entry name" value="LptF_LptG"/>
    <property type="match status" value="1"/>
</dbReference>
<evidence type="ECO:0000256" key="1">
    <source>
        <dbReference type="ARBA" id="ARBA00004651"/>
    </source>
</evidence>
<dbReference type="Proteomes" id="UP000295832">
    <property type="component" value="Unassembled WGS sequence"/>
</dbReference>
<evidence type="ECO:0000313" key="8">
    <source>
        <dbReference type="Proteomes" id="UP000295832"/>
    </source>
</evidence>
<comment type="subcellular location">
    <subcellularLocation>
        <location evidence="1">Cell membrane</location>
        <topology evidence="1">Multi-pass membrane protein</topology>
    </subcellularLocation>
</comment>
<evidence type="ECO:0000256" key="5">
    <source>
        <dbReference type="ARBA" id="ARBA00023136"/>
    </source>
</evidence>
<evidence type="ECO:0000256" key="6">
    <source>
        <dbReference type="SAM" id="Phobius"/>
    </source>
</evidence>